<organism evidence="3 4">
    <name type="scientific">Pythium oligandrum</name>
    <name type="common">Mycoparasitic fungus</name>
    <dbReference type="NCBI Taxonomy" id="41045"/>
    <lineage>
        <taxon>Eukaryota</taxon>
        <taxon>Sar</taxon>
        <taxon>Stramenopiles</taxon>
        <taxon>Oomycota</taxon>
        <taxon>Peronosporomycetes</taxon>
        <taxon>Pythiales</taxon>
        <taxon>Pythiaceae</taxon>
        <taxon>Pythium</taxon>
    </lineage>
</organism>
<feature type="domain" description="LarA-like N-terminal" evidence="2">
    <location>
        <begin position="37"/>
        <end position="189"/>
    </location>
</feature>
<dbReference type="PANTHER" id="PTHR33171">
    <property type="entry name" value="LAR_N DOMAIN-CONTAINING PROTEIN"/>
    <property type="match status" value="1"/>
</dbReference>
<evidence type="ECO:0000313" key="4">
    <source>
        <dbReference type="Proteomes" id="UP000794436"/>
    </source>
</evidence>
<evidence type="ECO:0000256" key="1">
    <source>
        <dbReference type="SAM" id="MobiDB-lite"/>
    </source>
</evidence>
<dbReference type="Proteomes" id="UP000794436">
    <property type="component" value="Unassembled WGS sequence"/>
</dbReference>
<dbReference type="InterPro" id="IPR048068">
    <property type="entry name" value="LarA-like"/>
</dbReference>
<dbReference type="PANTHER" id="PTHR33171:SF17">
    <property type="entry name" value="LARA-LIKE N-TERMINAL DOMAIN-CONTAINING PROTEIN"/>
    <property type="match status" value="1"/>
</dbReference>
<dbReference type="AlphaFoldDB" id="A0A8K1CUX9"/>
<evidence type="ECO:0000259" key="2">
    <source>
        <dbReference type="Pfam" id="PF09861"/>
    </source>
</evidence>
<feature type="region of interest" description="Disordered" evidence="1">
    <location>
        <begin position="439"/>
        <end position="478"/>
    </location>
</feature>
<name>A0A8K1CUX9_PYTOL</name>
<dbReference type="Gene3D" id="3.90.226.30">
    <property type="match status" value="1"/>
</dbReference>
<comment type="caution">
    <text evidence="3">The sequence shown here is derived from an EMBL/GenBank/DDBJ whole genome shotgun (WGS) entry which is preliminary data.</text>
</comment>
<dbReference type="EMBL" id="SPLM01000001">
    <property type="protein sequence ID" value="TMW69342.1"/>
    <property type="molecule type" value="Genomic_DNA"/>
</dbReference>
<gene>
    <name evidence="3" type="ORF">Poli38472_001498</name>
</gene>
<feature type="compositionally biased region" description="Low complexity" evidence="1">
    <location>
        <begin position="440"/>
        <end position="451"/>
    </location>
</feature>
<sequence>MTLFFGEGSATTAIPDARLREIVQTTLQQLEAKRGAPYARAVLVPPDFTRFHSKAGIISQYAYEHLKEAVVDVLPALGTHAPMTDEEITKACHSMFGSIPKDLFRVHDWRNDVETIGHVPAELVLEASDGKVNEPWPAQINKLLWNGKHDLVLSIGQVVPHEVMGMANYNKNIFVGTGGSEAINFSHFVGAVYGMERMMGRADNPLRRILNYASKHFVQHMPIVYIQTVIGRADDGSLVTRGVFIGDDEECFMKAADLSLEVNFQLLDAPLDKVVVYLDPHEFKSTWLGNKSIYRTRMVIADEGELIVLAPGVHRFGEDRRIDELIRKYGYRTTPEVLVHLNANRDLMKNLSAAAHLIHGSSEGRFKITYCPGGLTQAEVEGVAFSYGDLAAMTARYQHEGIQDGWNETSDGERYYYISNPALGLWAYRGRFEGSSVQQTPTVAEAETAATSLSTQSDADQPCVDAGVGGGPFQQRRA</sequence>
<protein>
    <recommendedName>
        <fullName evidence="2">LarA-like N-terminal domain-containing protein</fullName>
    </recommendedName>
</protein>
<dbReference type="Pfam" id="PF09861">
    <property type="entry name" value="Lar_N"/>
    <property type="match status" value="1"/>
</dbReference>
<evidence type="ECO:0000313" key="3">
    <source>
        <dbReference type="EMBL" id="TMW69342.1"/>
    </source>
</evidence>
<proteinExistence type="predicted"/>
<dbReference type="GO" id="GO:0050043">
    <property type="term" value="F:lactate racemase activity"/>
    <property type="evidence" value="ECO:0007669"/>
    <property type="project" value="InterPro"/>
</dbReference>
<dbReference type="Gene3D" id="3.40.50.11440">
    <property type="match status" value="1"/>
</dbReference>
<keyword evidence="4" id="KW-1185">Reference proteome</keyword>
<dbReference type="InterPro" id="IPR018657">
    <property type="entry name" value="LarA-like_N"/>
</dbReference>
<accession>A0A8K1CUX9</accession>
<dbReference type="InterPro" id="IPR043166">
    <property type="entry name" value="LarA-like_C"/>
</dbReference>
<dbReference type="OrthoDB" id="190718at2759"/>
<reference evidence="3" key="1">
    <citation type="submission" date="2019-03" db="EMBL/GenBank/DDBJ databases">
        <title>Long read genome sequence of the mycoparasitic Pythium oligandrum ATCC 38472 isolated from sugarbeet rhizosphere.</title>
        <authorList>
            <person name="Gaulin E."/>
        </authorList>
    </citation>
    <scope>NUCLEOTIDE SEQUENCE</scope>
    <source>
        <strain evidence="3">ATCC 38472_TT</strain>
    </source>
</reference>